<dbReference type="EMBL" id="JAVREZ010000004">
    <property type="protein sequence ID" value="MDT0481117.1"/>
    <property type="molecule type" value="Genomic_DNA"/>
</dbReference>
<keyword evidence="2" id="KW-1185">Reference proteome</keyword>
<gene>
    <name evidence="1" type="ORF">RNB18_13125</name>
</gene>
<sequence length="120" mass="13163">MITNSQFTSGESSMADIDINAARVRAAADDTESLSQQTMKRLSHSLDTSDEVYGAHYGNGWESPVQLKVCAEKWEEHMVSLAKRMGELSQKLRESADGYDSADAEAESRLRAGLHDLGRG</sequence>
<accession>A0ABU2V6C9</accession>
<dbReference type="Proteomes" id="UP001183824">
    <property type="component" value="Unassembled WGS sequence"/>
</dbReference>
<evidence type="ECO:0000313" key="2">
    <source>
        <dbReference type="Proteomes" id="UP001183824"/>
    </source>
</evidence>
<dbReference type="Gene3D" id="1.10.287.1060">
    <property type="entry name" value="ESAT-6-like"/>
    <property type="match status" value="1"/>
</dbReference>
<reference evidence="2" key="1">
    <citation type="submission" date="2023-07" db="EMBL/GenBank/DDBJ databases">
        <title>30 novel species of actinomycetes from the DSMZ collection.</title>
        <authorList>
            <person name="Nouioui I."/>
        </authorList>
    </citation>
    <scope>NUCLEOTIDE SEQUENCE [LARGE SCALE GENOMIC DNA]</scope>
    <source>
        <strain evidence="2">DSM 41640</strain>
    </source>
</reference>
<proteinExistence type="predicted"/>
<name>A0ABU2V6C9_9ACTN</name>
<evidence type="ECO:0000313" key="1">
    <source>
        <dbReference type="EMBL" id="MDT0481117.1"/>
    </source>
</evidence>
<organism evidence="1 2">
    <name type="scientific">Streptomyces doebereineriae</name>
    <dbReference type="NCBI Taxonomy" id="3075528"/>
    <lineage>
        <taxon>Bacteria</taxon>
        <taxon>Bacillati</taxon>
        <taxon>Actinomycetota</taxon>
        <taxon>Actinomycetes</taxon>
        <taxon>Kitasatosporales</taxon>
        <taxon>Streptomycetaceae</taxon>
        <taxon>Streptomyces</taxon>
    </lineage>
</organism>
<protein>
    <submittedName>
        <fullName evidence="1">Type VII secretion target</fullName>
    </submittedName>
</protein>
<comment type="caution">
    <text evidence="1">The sequence shown here is derived from an EMBL/GenBank/DDBJ whole genome shotgun (WGS) entry which is preliminary data.</text>
</comment>
<dbReference type="Pfam" id="PF10824">
    <property type="entry name" value="T7SS_ESX_EspC"/>
    <property type="match status" value="1"/>
</dbReference>
<dbReference type="RefSeq" id="WP_311714298.1">
    <property type="nucleotide sequence ID" value="NZ_JAVREZ010000004.1"/>
</dbReference>
<dbReference type="InterPro" id="IPR022536">
    <property type="entry name" value="EspC"/>
</dbReference>